<proteinExistence type="predicted"/>
<dbReference type="Proteomes" id="UP000606870">
    <property type="component" value="Unassembled WGS sequence"/>
</dbReference>
<keyword evidence="2" id="KW-0288">FMN</keyword>
<dbReference type="SUPFAM" id="SSF52218">
    <property type="entry name" value="Flavoproteins"/>
    <property type="match status" value="1"/>
</dbReference>
<evidence type="ECO:0000256" key="1">
    <source>
        <dbReference type="ARBA" id="ARBA00022630"/>
    </source>
</evidence>
<protein>
    <submittedName>
        <fullName evidence="4">Flavodoxin family protein</fullName>
    </submittedName>
</protein>
<accession>A0ABR6VMT4</accession>
<dbReference type="Gene3D" id="3.40.50.360">
    <property type="match status" value="1"/>
</dbReference>
<evidence type="ECO:0000259" key="3">
    <source>
        <dbReference type="Pfam" id="PF03358"/>
    </source>
</evidence>
<sequence>MKIVVLMASPNVNGSTHLLTEAFTEGAQSKGHDVQVIDVAHANVQPCTGCVACGYEGPCILHDSMDGIKAAILSSDMIVFATPLYYFGMSAQLKVVIDRFCSFNSSLHAKHMKSALLAVAWNSDAWTFEALSLHYKTLVKYCHFDDKGAILGTGCGTPSMTRHSAFMEKARALGASL</sequence>
<keyword evidence="1" id="KW-0285">Flavoprotein</keyword>
<reference evidence="4 5" key="1">
    <citation type="submission" date="2020-08" db="EMBL/GenBank/DDBJ databases">
        <authorList>
            <person name="Liu C."/>
            <person name="Sun Q."/>
        </authorList>
    </citation>
    <scope>NUCLEOTIDE SEQUENCE [LARGE SCALE GENOMIC DNA]</scope>
    <source>
        <strain evidence="4 5">NSJ-59</strain>
    </source>
</reference>
<comment type="caution">
    <text evidence="4">The sequence shown here is derived from an EMBL/GenBank/DDBJ whole genome shotgun (WGS) entry which is preliminary data.</text>
</comment>
<dbReference type="EMBL" id="JACOGK010000041">
    <property type="protein sequence ID" value="MBC3537786.1"/>
    <property type="molecule type" value="Genomic_DNA"/>
</dbReference>
<dbReference type="InterPro" id="IPR051796">
    <property type="entry name" value="ISF_SsuE-like"/>
</dbReference>
<evidence type="ECO:0000256" key="2">
    <source>
        <dbReference type="ARBA" id="ARBA00022643"/>
    </source>
</evidence>
<dbReference type="InterPro" id="IPR005025">
    <property type="entry name" value="FMN_Rdtase-like_dom"/>
</dbReference>
<feature type="domain" description="NADPH-dependent FMN reductase-like" evidence="3">
    <location>
        <begin position="1"/>
        <end position="111"/>
    </location>
</feature>
<dbReference type="RefSeq" id="WP_186504358.1">
    <property type="nucleotide sequence ID" value="NZ_JACOGK010000041.1"/>
</dbReference>
<organism evidence="4 5">
    <name type="scientific">Megasphaera hominis</name>
    <dbReference type="NCBI Taxonomy" id="159836"/>
    <lineage>
        <taxon>Bacteria</taxon>
        <taxon>Bacillati</taxon>
        <taxon>Bacillota</taxon>
        <taxon>Negativicutes</taxon>
        <taxon>Veillonellales</taxon>
        <taxon>Veillonellaceae</taxon>
        <taxon>Megasphaera</taxon>
    </lineage>
</organism>
<dbReference type="PANTHER" id="PTHR43278">
    <property type="entry name" value="NAD(P)H-DEPENDENT FMN-CONTAINING OXIDOREDUCTASE YWQN-RELATED"/>
    <property type="match status" value="1"/>
</dbReference>
<dbReference type="Pfam" id="PF03358">
    <property type="entry name" value="FMN_red"/>
    <property type="match status" value="1"/>
</dbReference>
<evidence type="ECO:0000313" key="5">
    <source>
        <dbReference type="Proteomes" id="UP000606870"/>
    </source>
</evidence>
<gene>
    <name evidence="4" type="ORF">H8J70_11095</name>
</gene>
<keyword evidence="5" id="KW-1185">Reference proteome</keyword>
<evidence type="ECO:0000313" key="4">
    <source>
        <dbReference type="EMBL" id="MBC3537786.1"/>
    </source>
</evidence>
<name>A0ABR6VMT4_9FIRM</name>
<dbReference type="InterPro" id="IPR029039">
    <property type="entry name" value="Flavoprotein-like_sf"/>
</dbReference>
<dbReference type="PANTHER" id="PTHR43278:SF2">
    <property type="entry name" value="IRON-SULFUR FLAVOPROTEIN"/>
    <property type="match status" value="1"/>
</dbReference>